<dbReference type="GO" id="GO:0047879">
    <property type="term" value="F:erythronolide synthase activity"/>
    <property type="evidence" value="ECO:0007669"/>
    <property type="project" value="UniProtKB-EC"/>
</dbReference>
<dbReference type="STRING" id="479433.Caci_2597"/>
<dbReference type="GO" id="GO:0004314">
    <property type="term" value="F:[acyl-carrier-protein] S-malonyltransferase activity"/>
    <property type="evidence" value="ECO:0007669"/>
    <property type="project" value="InterPro"/>
</dbReference>
<dbReference type="InterPro" id="IPR013968">
    <property type="entry name" value="PKS_KR"/>
</dbReference>
<dbReference type="Gene3D" id="3.40.366.10">
    <property type="entry name" value="Malonyl-Coenzyme A Acyl Carrier Protein, domain 2"/>
    <property type="match status" value="1"/>
</dbReference>
<dbReference type="SMART" id="SM01294">
    <property type="entry name" value="PKS_PP_betabranch"/>
    <property type="match status" value="1"/>
</dbReference>
<dbReference type="SUPFAM" id="SSF47336">
    <property type="entry name" value="ACP-like"/>
    <property type="match status" value="2"/>
</dbReference>
<dbReference type="Pfam" id="PF08659">
    <property type="entry name" value="KR"/>
    <property type="match status" value="1"/>
</dbReference>
<dbReference type="SMART" id="SM00823">
    <property type="entry name" value="PKS_PP"/>
    <property type="match status" value="2"/>
</dbReference>
<dbReference type="Pfam" id="PF00109">
    <property type="entry name" value="ketoacyl-synt"/>
    <property type="match status" value="2"/>
</dbReference>
<feature type="region of interest" description="Disordered" evidence="8">
    <location>
        <begin position="1745"/>
        <end position="1775"/>
    </location>
</feature>
<dbReference type="PROSITE" id="PS52004">
    <property type="entry name" value="KS3_2"/>
    <property type="match status" value="2"/>
</dbReference>
<dbReference type="SUPFAM" id="SSF55048">
    <property type="entry name" value="Probable ACP-binding domain of malonyl-CoA ACP transacylase"/>
    <property type="match status" value="1"/>
</dbReference>
<dbReference type="InterPro" id="IPR014031">
    <property type="entry name" value="Ketoacyl_synth_C"/>
</dbReference>
<feature type="region of interest" description="Disordered" evidence="8">
    <location>
        <begin position="2246"/>
        <end position="2265"/>
    </location>
</feature>
<keyword evidence="4" id="KW-0963">Cytoplasm</keyword>
<dbReference type="InterPro" id="IPR016036">
    <property type="entry name" value="Malonyl_transacylase_ACP-bd"/>
</dbReference>
<dbReference type="EMBL" id="CP001700">
    <property type="protein sequence ID" value="ACU71515.1"/>
    <property type="molecule type" value="Genomic_DNA"/>
</dbReference>
<dbReference type="eggNOG" id="COG0331">
    <property type="taxonomic scope" value="Bacteria"/>
</dbReference>
<evidence type="ECO:0000256" key="4">
    <source>
        <dbReference type="ARBA" id="ARBA00022490"/>
    </source>
</evidence>
<dbReference type="SMART" id="SM00822">
    <property type="entry name" value="PKS_KR"/>
    <property type="match status" value="1"/>
</dbReference>
<dbReference type="Pfam" id="PF22336">
    <property type="entry name" value="RhiE-like_linker"/>
    <property type="match status" value="2"/>
</dbReference>
<dbReference type="Gene3D" id="3.40.47.10">
    <property type="match status" value="2"/>
</dbReference>
<evidence type="ECO:0000259" key="10">
    <source>
        <dbReference type="PROSITE" id="PS52004"/>
    </source>
</evidence>
<dbReference type="HOGENOM" id="CLU_000022_53_2_11"/>
<evidence type="ECO:0000256" key="5">
    <source>
        <dbReference type="ARBA" id="ARBA00022553"/>
    </source>
</evidence>
<dbReference type="Pfam" id="PF02801">
    <property type="entry name" value="Ketoacyl-synt_C"/>
    <property type="match status" value="2"/>
</dbReference>
<feature type="domain" description="Ketosynthase family 3 (KS3)" evidence="10">
    <location>
        <begin position="547"/>
        <end position="963"/>
    </location>
</feature>
<dbReference type="EC" id="2.3.1.165" evidence="11"/>
<dbReference type="InterPro" id="IPR016039">
    <property type="entry name" value="Thiolase-like"/>
</dbReference>
<organism evidence="11 12">
    <name type="scientific">Catenulispora acidiphila (strain DSM 44928 / JCM 14897 / NBRC 102108 / NRRL B-24433 / ID139908)</name>
    <dbReference type="NCBI Taxonomy" id="479433"/>
    <lineage>
        <taxon>Bacteria</taxon>
        <taxon>Bacillati</taxon>
        <taxon>Actinomycetota</taxon>
        <taxon>Actinomycetes</taxon>
        <taxon>Catenulisporales</taxon>
        <taxon>Catenulisporaceae</taxon>
        <taxon>Catenulispora</taxon>
    </lineage>
</organism>
<dbReference type="InterPro" id="IPR004410">
    <property type="entry name" value="Malonyl_CoA-ACP_transAc_FabD"/>
</dbReference>
<dbReference type="Pfam" id="PF00550">
    <property type="entry name" value="PP-binding"/>
    <property type="match status" value="2"/>
</dbReference>
<dbReference type="KEGG" id="cai:Caci_2597"/>
<dbReference type="InterPro" id="IPR050091">
    <property type="entry name" value="PKS_NRPS_Biosynth_Enz"/>
</dbReference>
<feature type="compositionally biased region" description="Low complexity" evidence="8">
    <location>
        <begin position="1751"/>
        <end position="1763"/>
    </location>
</feature>
<dbReference type="InterPro" id="IPR020841">
    <property type="entry name" value="PKS_Beta-ketoAc_synthase_dom"/>
</dbReference>
<evidence type="ECO:0000259" key="9">
    <source>
        <dbReference type="PROSITE" id="PS50075"/>
    </source>
</evidence>
<comment type="pathway">
    <text evidence="2">Antibiotic biosynthesis.</text>
</comment>
<dbReference type="Gene3D" id="3.30.70.3290">
    <property type="match status" value="1"/>
</dbReference>
<dbReference type="Gene3D" id="1.10.1200.10">
    <property type="entry name" value="ACP-like"/>
    <property type="match status" value="2"/>
</dbReference>
<evidence type="ECO:0000256" key="6">
    <source>
        <dbReference type="ARBA" id="ARBA00022679"/>
    </source>
</evidence>
<dbReference type="GO" id="GO:0004315">
    <property type="term" value="F:3-oxoacyl-[acyl-carrier-protein] synthase activity"/>
    <property type="evidence" value="ECO:0007669"/>
    <property type="project" value="InterPro"/>
</dbReference>
<evidence type="ECO:0000256" key="8">
    <source>
        <dbReference type="SAM" id="MobiDB-lite"/>
    </source>
</evidence>
<dbReference type="PANTHER" id="PTHR43775">
    <property type="entry name" value="FATTY ACID SYNTHASE"/>
    <property type="match status" value="1"/>
</dbReference>
<keyword evidence="7" id="KW-0677">Repeat</keyword>
<dbReference type="InterPro" id="IPR014030">
    <property type="entry name" value="Ketoacyl_synth_N"/>
</dbReference>
<comment type="subcellular location">
    <subcellularLocation>
        <location evidence="1">Cytoplasm</location>
    </subcellularLocation>
</comment>
<dbReference type="Proteomes" id="UP000000851">
    <property type="component" value="Chromosome"/>
</dbReference>
<dbReference type="InterPro" id="IPR018201">
    <property type="entry name" value="Ketoacyl_synth_AS"/>
</dbReference>
<dbReference type="Gene3D" id="3.30.70.250">
    <property type="entry name" value="Malonyl-CoA ACP transacylase, ACP-binding"/>
    <property type="match status" value="1"/>
</dbReference>
<dbReference type="SMART" id="SM00825">
    <property type="entry name" value="PKS_KS"/>
    <property type="match status" value="2"/>
</dbReference>
<sequence length="2284" mass="239749">MGLAFLFPGQGSQSAGMGADLFEEFADLTATAEAVLGYSVRDLCLDGDARLHQTEYSQPALFTVNALSYLHRRRLGGPTPDYLAGHSLGELSALFAAGSFDFETGLRIVRRRGELMAAAPDGGMMAVLGLPLDRLTEVLRRGGLHTVDVANDNVPGQVVLSGPRGSAHTVAALLANEGAGRCVPLNVSIAAHSRYMADAARQFGEFLADVRFAEPEIPVIANVTARPHQASEIAGLLVRHLCEPVRWWDTLRLLAASGVTEIEEIGPGDVLQKMWQRGLPDLPQADSAVPAVLAAPSGAPVHVVVLSAADKPSLDRYALAFAEYFDSEDAAALADVAFTVQGRSAMPHRLAVCVSDAVDASAALRAYLDGRSHPALGTARVEAGASSDPADPTAPVEAAAAWLEGRRIPWERFQAPDARRVSLPSVPWQSTPIPASPEPVVALSASAQSWLVDLYAELAGIPAAQIDPHVPLTHYGLSSMLIARMNARLESELGEQDRTLFFSHTDLASVASELTEHHPEHWSSGSVPQEPIAVPTRAVVPSQTTDDGAIAVIGLAGRYPSSPDLDAFWQTLSTGRDSVSRIPEHRARAGWPVDQMWGGWLDAVDEFDPLLFQITPRDAALMDPQERLFLEVVWEMMEDAGYTRDRLARRHGQRVAVYAGAMYNEYPYFAVEQSLHAERQDSGATIGGIANRVSFFLDLHGPSLTLDTMCSSGLTALHLAVRALRGGECEAAIVGAVNLSLHPNKFVQQYRMKLNSSTNRCRSFGAGGDGFVPAEGAGALLFKPLRRAVEDGDRIHAVIRGTSVVHAGRTNGFLVPNPEAQGSMIGQAMRDAGVEPSEIGYLELHGAGTALGDPVEINGLMRVFGAAGLPVGSVPVGSVKSVIGHVEAGAGIAGLTKVILQMRHGEFAPSLHAEELNAGIAWDQIPFRVQRRNEVWPAGSGPRVAGISSFGAGGTIAHTVVQEAPAVAARGPEVAGAARLVVLSGYDQDQLIAVATRLAARLRRSPEALSDVAYTLLVGREALRERLAVVVRDVDELCDVLERFVAGRAPDSVMRGRVPSAGYAVGEPAADGDLDSLGQHWISGGALDGEVIARRDGAAPRIVSLPSYPFARMKCWLPEPGPQEIPLYERTWEPSATSLPAGTITGSVLCVFSEHSEQAARRFAERCGVDRVLLVREGADLGDGVPGYVTDAEATALADDLLARHSDLVGWLDLADLNRSSAERGLWRPRLAMLQRVVRARAVGGLRVMQVTAGLHVFEHAAPSLAGAPMAGFVRVLNAEYRRLAASVLDTDAQAGDPDPVVSEVLAEWGAADRLGEVCYRRGVRFLPALKSIDAPYRAWRADPEAAYLVVGGTRGIGALIARFLASRGARQLALVGTRSAPEDPALRDAGVRVLTHIGSVADVAGMSSFLEQVRTELGRIDGVVNCAGRSGQGAGFAYLDMTRLADTLEPKTDGVETLADLTAADRPSFSIQFSSICAAAPAVATGVTDYAAANATLDTITEHRIHAGHTWLRTLNWPQWSQTGGGRGTPNPCAALGIAPLTDEAGLRIFERMLALPPAAVVVPLPAMGAPVDVRGLTSVDGFGAEADAASMDGSGQHISAELAPAVAEQGNGAGLMPAQKLRAQADLAPVAAGGNGAGLMPAQSFRAPADLAPAVVAAGNGAEPAPGVPPAWLSAIFADQLGIAVADLDPTALFGDLGVESIMLGELLLAIEAHLGRSLEPSLLLDHPTVESLSVHLGVAEDREPQPPAAASAAQTVAVASEPQPHHRSQPESTDRIAVIGMSCRFADAPDLDTFWSNLLAGHCGVAEVPASRWDHRLHYRPEREVGFSISKWGGFVSGIEDFDPGYFRLGDAEATGLDPAIRMVLEGSVAALREAGYGDSDLGGGQVGVFVGARLSDYGRRVATGPGVLRSDQNFIAAHVAHFFDFHGPNLVVDSACSSSLAAVQLACRSLLAGESHVALAAGVEVLLDEHTYIDLSSARALSPTGRCRTFDRGADGFVPGEGCGVVLLKPLGAALADGDRIHAVIEAVALNNDGRTMGITTPNPAAQAAVVRSALAAAGRKPREIGLVEAHGTGTLIGDPIELRALTDVFAGDGGGSSTGAADSANGAPDASDQWCAIGSVKSNIGHTLSAAGIAGLAKAVLAVETGVIPATLFCDTPNPRFDFERSPFHPATTARPWTLPPAERVAGVSSFGLGGTNAHLVVSGLDPAWRDGHPAERSALPPPVFARRRLWLEATPTSATEAIAPAANPPTPTPPPAPKAASLLDLRLSIDGVVLPTER</sequence>
<evidence type="ECO:0000256" key="7">
    <source>
        <dbReference type="ARBA" id="ARBA00022737"/>
    </source>
</evidence>
<dbReference type="CDD" id="cd00833">
    <property type="entry name" value="PKS"/>
    <property type="match status" value="2"/>
</dbReference>
<dbReference type="Gene3D" id="1.10.1240.100">
    <property type="match status" value="1"/>
</dbReference>
<dbReference type="Gene3D" id="3.40.50.720">
    <property type="entry name" value="NAD(P)-binding Rossmann-like Domain"/>
    <property type="match status" value="1"/>
</dbReference>
<dbReference type="InterPro" id="IPR014043">
    <property type="entry name" value="Acyl_transferase_dom"/>
</dbReference>
<dbReference type="GO" id="GO:0031177">
    <property type="term" value="F:phosphopantetheine binding"/>
    <property type="evidence" value="ECO:0007669"/>
    <property type="project" value="InterPro"/>
</dbReference>
<dbReference type="InParanoid" id="C7PXR2"/>
<dbReference type="InterPro" id="IPR036291">
    <property type="entry name" value="NAD(P)-bd_dom_sf"/>
</dbReference>
<dbReference type="CDD" id="cd08953">
    <property type="entry name" value="KR_2_SDR_x"/>
    <property type="match status" value="1"/>
</dbReference>
<dbReference type="InterPro" id="IPR057326">
    <property type="entry name" value="KR_dom"/>
</dbReference>
<keyword evidence="3" id="KW-0596">Phosphopantetheine</keyword>
<dbReference type="InterPro" id="IPR054514">
    <property type="entry name" value="RhiE-like_linker"/>
</dbReference>
<reference evidence="11 12" key="1">
    <citation type="journal article" date="2009" name="Stand. Genomic Sci.">
        <title>Complete genome sequence of Catenulispora acidiphila type strain (ID 139908).</title>
        <authorList>
            <person name="Copeland A."/>
            <person name="Lapidus A."/>
            <person name="Glavina Del Rio T."/>
            <person name="Nolan M."/>
            <person name="Lucas S."/>
            <person name="Chen F."/>
            <person name="Tice H."/>
            <person name="Cheng J.F."/>
            <person name="Bruce D."/>
            <person name="Goodwin L."/>
            <person name="Pitluck S."/>
            <person name="Mikhailova N."/>
            <person name="Pati A."/>
            <person name="Ivanova N."/>
            <person name="Mavromatis K."/>
            <person name="Chen A."/>
            <person name="Palaniappan K."/>
            <person name="Chain P."/>
            <person name="Land M."/>
            <person name="Hauser L."/>
            <person name="Chang Y.J."/>
            <person name="Jeffries C.D."/>
            <person name="Chertkov O."/>
            <person name="Brettin T."/>
            <person name="Detter J.C."/>
            <person name="Han C."/>
            <person name="Ali Z."/>
            <person name="Tindall B.J."/>
            <person name="Goker M."/>
            <person name="Bristow J."/>
            <person name="Eisen J.A."/>
            <person name="Markowitz V."/>
            <person name="Hugenholtz P."/>
            <person name="Kyrpides N.C."/>
            <person name="Klenk H.P."/>
        </authorList>
    </citation>
    <scope>NUCLEOTIDE SEQUENCE [LARGE SCALE GENOMIC DNA]</scope>
    <source>
        <strain evidence="12">DSM 44928 / JCM 14897 / NBRC 102108 / NRRL B-24433 / ID139908</strain>
    </source>
</reference>
<dbReference type="PANTHER" id="PTHR43775:SF37">
    <property type="entry name" value="SI:DKEY-61P9.11"/>
    <property type="match status" value="1"/>
</dbReference>
<dbReference type="InterPro" id="IPR020806">
    <property type="entry name" value="PKS_PP-bd"/>
</dbReference>
<dbReference type="eggNOG" id="COG3321">
    <property type="taxonomic scope" value="Bacteria"/>
</dbReference>
<dbReference type="SUPFAM" id="SSF52151">
    <property type="entry name" value="FabD/lysophospholipase-like"/>
    <property type="match status" value="1"/>
</dbReference>
<evidence type="ECO:0000256" key="2">
    <source>
        <dbReference type="ARBA" id="ARBA00004792"/>
    </source>
</evidence>
<dbReference type="Pfam" id="PF00698">
    <property type="entry name" value="Acyl_transf_1"/>
    <property type="match status" value="1"/>
</dbReference>
<dbReference type="GO" id="GO:0071770">
    <property type="term" value="P:DIM/DIP cell wall layer assembly"/>
    <property type="evidence" value="ECO:0007669"/>
    <property type="project" value="TreeGrafter"/>
</dbReference>
<dbReference type="GO" id="GO:0005886">
    <property type="term" value="C:plasma membrane"/>
    <property type="evidence" value="ECO:0007669"/>
    <property type="project" value="TreeGrafter"/>
</dbReference>
<feature type="compositionally biased region" description="Pro residues" evidence="8">
    <location>
        <begin position="2252"/>
        <end position="2263"/>
    </location>
</feature>
<dbReference type="InterPro" id="IPR009081">
    <property type="entry name" value="PP-bd_ACP"/>
</dbReference>
<gene>
    <name evidence="11" type="ordered locus">Caci_2597</name>
</gene>
<dbReference type="eggNOG" id="COG1028">
    <property type="taxonomic scope" value="Bacteria"/>
</dbReference>
<dbReference type="eggNOG" id="COG0236">
    <property type="taxonomic scope" value="Bacteria"/>
</dbReference>
<name>C7PXR2_CATAD</name>
<keyword evidence="6 11" id="KW-0808">Transferase</keyword>
<dbReference type="GO" id="GO:0050641">
    <property type="term" value="F:6-methylsalicylic acid synthase activity"/>
    <property type="evidence" value="ECO:0007669"/>
    <property type="project" value="UniProtKB-EC"/>
</dbReference>
<protein>
    <submittedName>
        <fullName evidence="11">Malonyl CoA-acyl carrier protein transacylase</fullName>
        <ecNumber evidence="11">2.3.1.165</ecNumber>
        <ecNumber evidence="11">2.3.1.94</ecNumber>
    </submittedName>
</protein>
<keyword evidence="11" id="KW-0012">Acyltransferase</keyword>
<evidence type="ECO:0000256" key="1">
    <source>
        <dbReference type="ARBA" id="ARBA00004496"/>
    </source>
</evidence>
<evidence type="ECO:0000256" key="3">
    <source>
        <dbReference type="ARBA" id="ARBA00022450"/>
    </source>
</evidence>
<dbReference type="RefSeq" id="WP_012786808.1">
    <property type="nucleotide sequence ID" value="NC_013131.1"/>
</dbReference>
<dbReference type="InterPro" id="IPR016035">
    <property type="entry name" value="Acyl_Trfase/lysoPLipase"/>
</dbReference>
<dbReference type="SUPFAM" id="SSF53901">
    <property type="entry name" value="Thiolase-like"/>
    <property type="match status" value="2"/>
</dbReference>
<dbReference type="InterPro" id="IPR001227">
    <property type="entry name" value="Ac_transferase_dom_sf"/>
</dbReference>
<dbReference type="PROSITE" id="PS00606">
    <property type="entry name" value="KS3_1"/>
    <property type="match status" value="1"/>
</dbReference>
<dbReference type="EC" id="2.3.1.94" evidence="11"/>
<dbReference type="PROSITE" id="PS50075">
    <property type="entry name" value="CARRIER"/>
    <property type="match status" value="1"/>
</dbReference>
<dbReference type="SMART" id="SM00827">
    <property type="entry name" value="PKS_AT"/>
    <property type="match status" value="1"/>
</dbReference>
<keyword evidence="12" id="KW-1185">Reference proteome</keyword>
<evidence type="ECO:0000313" key="11">
    <source>
        <dbReference type="EMBL" id="ACU71515.1"/>
    </source>
</evidence>
<dbReference type="NCBIfam" id="TIGR00128">
    <property type="entry name" value="fabD"/>
    <property type="match status" value="1"/>
</dbReference>
<dbReference type="InterPro" id="IPR036736">
    <property type="entry name" value="ACP-like_sf"/>
</dbReference>
<feature type="domain" description="Ketosynthase family 3 (KS3)" evidence="10">
    <location>
        <begin position="1776"/>
        <end position="2209"/>
    </location>
</feature>
<dbReference type="GO" id="GO:0005737">
    <property type="term" value="C:cytoplasm"/>
    <property type="evidence" value="ECO:0007669"/>
    <property type="project" value="UniProtKB-SubCell"/>
</dbReference>
<dbReference type="GO" id="GO:0004312">
    <property type="term" value="F:fatty acid synthase activity"/>
    <property type="evidence" value="ECO:0007669"/>
    <property type="project" value="TreeGrafter"/>
</dbReference>
<dbReference type="OrthoDB" id="5476359at2"/>
<dbReference type="GO" id="GO:0006633">
    <property type="term" value="P:fatty acid biosynthetic process"/>
    <property type="evidence" value="ECO:0007669"/>
    <property type="project" value="InterPro"/>
</dbReference>
<keyword evidence="5" id="KW-0597">Phosphoprotein</keyword>
<evidence type="ECO:0000313" key="12">
    <source>
        <dbReference type="Proteomes" id="UP000000851"/>
    </source>
</evidence>
<proteinExistence type="predicted"/>
<dbReference type="SUPFAM" id="SSF51735">
    <property type="entry name" value="NAD(P)-binding Rossmann-fold domains"/>
    <property type="match status" value="2"/>
</dbReference>
<feature type="domain" description="Carrier" evidence="9">
    <location>
        <begin position="1669"/>
        <end position="1743"/>
    </location>
</feature>
<accession>C7PXR2</accession>